<keyword evidence="6" id="KW-0255">Endonuclease</keyword>
<dbReference type="InterPro" id="IPR000477">
    <property type="entry name" value="RT_dom"/>
</dbReference>
<dbReference type="SUPFAM" id="SSF46919">
    <property type="entry name" value="N-terminal Zn binding domain of HIV integrase"/>
    <property type="match status" value="1"/>
</dbReference>
<dbReference type="Gene3D" id="3.30.420.10">
    <property type="entry name" value="Ribonuclease H-like superfamily/Ribonuclease H"/>
    <property type="match status" value="2"/>
</dbReference>
<evidence type="ECO:0000313" key="13">
    <source>
        <dbReference type="Proteomes" id="UP000269221"/>
    </source>
</evidence>
<evidence type="ECO:0000256" key="8">
    <source>
        <dbReference type="ARBA" id="ARBA00022918"/>
    </source>
</evidence>
<evidence type="ECO:0000256" key="6">
    <source>
        <dbReference type="ARBA" id="ARBA00022759"/>
    </source>
</evidence>
<keyword evidence="7" id="KW-0378">Hydrolase</keyword>
<proteinExistence type="inferred from homology"/>
<dbReference type="Pfam" id="PF06817">
    <property type="entry name" value="RVT_thumb"/>
    <property type="match status" value="1"/>
</dbReference>
<feature type="domain" description="Integrase catalytic" evidence="11">
    <location>
        <begin position="538"/>
        <end position="647"/>
    </location>
</feature>
<dbReference type="Gene3D" id="3.10.10.10">
    <property type="entry name" value="HIV Type 1 Reverse Transcriptase, subunit A, domain 1"/>
    <property type="match status" value="1"/>
</dbReference>
<dbReference type="InterPro" id="IPR010661">
    <property type="entry name" value="RVT_thumb"/>
</dbReference>
<dbReference type="PROSITE" id="PS50994">
    <property type="entry name" value="INTEGRASE"/>
    <property type="match status" value="1"/>
</dbReference>
<dbReference type="PANTHER" id="PTHR41694">
    <property type="entry name" value="ENDOGENOUS RETROVIRUS GROUP K MEMBER POL PROTEIN"/>
    <property type="match status" value="1"/>
</dbReference>
<dbReference type="Proteomes" id="UP000269221">
    <property type="component" value="Unassembled WGS sequence"/>
</dbReference>
<keyword evidence="3" id="KW-0548">Nucleotidyltransferase</keyword>
<evidence type="ECO:0000313" key="12">
    <source>
        <dbReference type="EMBL" id="RMC03467.1"/>
    </source>
</evidence>
<dbReference type="GO" id="GO:0015074">
    <property type="term" value="P:DNA integration"/>
    <property type="evidence" value="ECO:0007669"/>
    <property type="project" value="InterPro"/>
</dbReference>
<dbReference type="InterPro" id="IPR012337">
    <property type="entry name" value="RNaseH-like_sf"/>
</dbReference>
<dbReference type="SUPFAM" id="SSF56672">
    <property type="entry name" value="DNA/RNA polymerases"/>
    <property type="match status" value="1"/>
</dbReference>
<comment type="similarity">
    <text evidence="1">Belongs to the beta type-B retroviral polymerase family. HERV class-II K(HML-2) pol subfamily.</text>
</comment>
<keyword evidence="9" id="KW-0862">Zinc</keyword>
<dbReference type="Gene3D" id="1.10.10.200">
    <property type="match status" value="1"/>
</dbReference>
<keyword evidence="8" id="KW-0695">RNA-directed DNA polymerase</keyword>
<dbReference type="InterPro" id="IPR001584">
    <property type="entry name" value="Integrase_cat-core"/>
</dbReference>
<dbReference type="EMBL" id="QRBI01000131">
    <property type="protein sequence ID" value="RMC03467.1"/>
    <property type="molecule type" value="Genomic_DNA"/>
</dbReference>
<dbReference type="GO" id="GO:0004519">
    <property type="term" value="F:endonuclease activity"/>
    <property type="evidence" value="ECO:0007669"/>
    <property type="project" value="UniProtKB-KW"/>
</dbReference>
<keyword evidence="5" id="KW-0479">Metal-binding</keyword>
<dbReference type="GO" id="GO:0035613">
    <property type="term" value="F:RNA stem-loop binding"/>
    <property type="evidence" value="ECO:0007669"/>
    <property type="project" value="TreeGrafter"/>
</dbReference>
<dbReference type="GO" id="GO:0016787">
    <property type="term" value="F:hydrolase activity"/>
    <property type="evidence" value="ECO:0007669"/>
    <property type="project" value="UniProtKB-KW"/>
</dbReference>
<dbReference type="InterPro" id="IPR003308">
    <property type="entry name" value="Integrase_Zn-bd_dom_N"/>
</dbReference>
<keyword evidence="4" id="KW-0540">Nuclease</keyword>
<name>A0A3M0K8K1_HIRRU</name>
<dbReference type="PANTHER" id="PTHR41694:SF3">
    <property type="entry name" value="RNA-DIRECTED DNA POLYMERASE-RELATED"/>
    <property type="match status" value="1"/>
</dbReference>
<gene>
    <name evidence="12" type="ORF">DUI87_20666</name>
</gene>
<organism evidence="12 13">
    <name type="scientific">Hirundo rustica rustica</name>
    <dbReference type="NCBI Taxonomy" id="333673"/>
    <lineage>
        <taxon>Eukaryota</taxon>
        <taxon>Metazoa</taxon>
        <taxon>Chordata</taxon>
        <taxon>Craniata</taxon>
        <taxon>Vertebrata</taxon>
        <taxon>Euteleostomi</taxon>
        <taxon>Archelosauria</taxon>
        <taxon>Archosauria</taxon>
        <taxon>Dinosauria</taxon>
        <taxon>Saurischia</taxon>
        <taxon>Theropoda</taxon>
        <taxon>Coelurosauria</taxon>
        <taxon>Aves</taxon>
        <taxon>Neognathae</taxon>
        <taxon>Neoaves</taxon>
        <taxon>Telluraves</taxon>
        <taxon>Australaves</taxon>
        <taxon>Passeriformes</taxon>
        <taxon>Sylvioidea</taxon>
        <taxon>Hirundinidae</taxon>
        <taxon>Hirundo</taxon>
    </lineage>
</organism>
<feature type="domain" description="Integrase-type" evidence="10">
    <location>
        <begin position="488"/>
        <end position="529"/>
    </location>
</feature>
<evidence type="ECO:0000256" key="7">
    <source>
        <dbReference type="ARBA" id="ARBA00022801"/>
    </source>
</evidence>
<dbReference type="InterPro" id="IPR043128">
    <property type="entry name" value="Rev_trsase/Diguanyl_cyclase"/>
</dbReference>
<dbReference type="GO" id="GO:0003964">
    <property type="term" value="F:RNA-directed DNA polymerase activity"/>
    <property type="evidence" value="ECO:0007669"/>
    <property type="project" value="UniProtKB-KW"/>
</dbReference>
<accession>A0A3M0K8K1</accession>
<evidence type="ECO:0000256" key="5">
    <source>
        <dbReference type="ARBA" id="ARBA00022723"/>
    </source>
</evidence>
<sequence length="694" mass="78214">MAQWGVMIGIPDAPPVFQAAATEERPTQKLNWKTDSPVWVEQWPLIKEKLKVLQELVDEQLAKDHIVEAMSPWSSPVFVIKKANKGKWRLLHDLCQINVIEDMGSLQPGMPSPAMLPQNWNLAIIDIKDCFFQIPLHPDDAPHFAFLVPTLYREAPRKRYHWKFLPQGNEKLAIYLSVVPLFPTVPRFELQEEKISKDATLEVPVEIGKRTIVLQKLVVKNNIRTLADIQQFCGSLNWVGPWLGLTTENLDPLFNLLKGVEELSSPRTLTQEGRAALENVQDCMATRQANRCKSDLPFKFIILRKLPYLHRRIFQWEKVEKSKKEKTCRDPLLIIEWVFLSHHQKNDQATGMGSRIDPESQDPDRELAGCDFEHIHIPIEVNSGQITKAMLENLFHENEALQFALDSYTDLAYVAGVVSKAEQAVLSEVSNSALFNLLSKLVNLVSHQEQQFYVMHIRSHTNLPGFIAEGNRKADALAAPVEMAPLPNIFGQAKISHQLFHQNAPGLIRQFHLTREQAQAIVSMCPLCQQNALPALSAGANPRGLKSCEVWQTDVTHIMSFGRQRYVHVSVDTFSGAVYASAHTGEKSSDAMKHLIQTLSFLGIPKSIKTDNGPTYTSKEFRSFLQQWGVKHKTSIPYSPTGQAIVKGPTKISKGSSANNIKLDVIKIAISKIRNTPNPVVQSLVHSELFKLHI</sequence>
<evidence type="ECO:0000256" key="9">
    <source>
        <dbReference type="PROSITE-ProRule" id="PRU00450"/>
    </source>
</evidence>
<evidence type="ECO:0000256" key="1">
    <source>
        <dbReference type="ARBA" id="ARBA00010879"/>
    </source>
</evidence>
<evidence type="ECO:0000259" key="11">
    <source>
        <dbReference type="PROSITE" id="PS50994"/>
    </source>
</evidence>
<dbReference type="InterPro" id="IPR036397">
    <property type="entry name" value="RNaseH_sf"/>
</dbReference>
<dbReference type="GO" id="GO:0008270">
    <property type="term" value="F:zinc ion binding"/>
    <property type="evidence" value="ECO:0007669"/>
    <property type="project" value="UniProtKB-KW"/>
</dbReference>
<dbReference type="Pfam" id="PF00078">
    <property type="entry name" value="RVT_1"/>
    <property type="match status" value="1"/>
</dbReference>
<evidence type="ECO:0000256" key="2">
    <source>
        <dbReference type="ARBA" id="ARBA00022679"/>
    </source>
</evidence>
<dbReference type="InterPro" id="IPR017856">
    <property type="entry name" value="Integrase-like_N"/>
</dbReference>
<keyword evidence="13" id="KW-1185">Reference proteome</keyword>
<evidence type="ECO:0000256" key="4">
    <source>
        <dbReference type="ARBA" id="ARBA00022722"/>
    </source>
</evidence>
<dbReference type="OrthoDB" id="9339466at2759"/>
<dbReference type="InterPro" id="IPR043502">
    <property type="entry name" value="DNA/RNA_pol_sf"/>
</dbReference>
<dbReference type="SUPFAM" id="SSF53098">
    <property type="entry name" value="Ribonuclease H-like"/>
    <property type="match status" value="1"/>
</dbReference>
<protein>
    <submittedName>
        <fullName evidence="12">Uncharacterized protein</fullName>
    </submittedName>
</protein>
<comment type="caution">
    <text evidence="12">The sequence shown here is derived from an EMBL/GenBank/DDBJ whole genome shotgun (WGS) entry which is preliminary data.</text>
</comment>
<dbReference type="PROSITE" id="PS50876">
    <property type="entry name" value="ZF_INTEGRASE"/>
    <property type="match status" value="1"/>
</dbReference>
<evidence type="ECO:0000256" key="3">
    <source>
        <dbReference type="ARBA" id="ARBA00022695"/>
    </source>
</evidence>
<keyword evidence="2" id="KW-0808">Transferase</keyword>
<dbReference type="Pfam" id="PF00665">
    <property type="entry name" value="rve"/>
    <property type="match status" value="1"/>
</dbReference>
<dbReference type="Gene3D" id="3.30.70.270">
    <property type="match status" value="2"/>
</dbReference>
<dbReference type="AlphaFoldDB" id="A0A3M0K8K1"/>
<keyword evidence="9" id="KW-0863">Zinc-finger</keyword>
<dbReference type="Pfam" id="PF02022">
    <property type="entry name" value="Integrase_Zn"/>
    <property type="match status" value="1"/>
</dbReference>
<evidence type="ECO:0000259" key="10">
    <source>
        <dbReference type="PROSITE" id="PS50876"/>
    </source>
</evidence>
<reference evidence="12 13" key="1">
    <citation type="submission" date="2018-07" db="EMBL/GenBank/DDBJ databases">
        <title>A high quality draft genome assembly of the barn swallow (H. rustica rustica).</title>
        <authorList>
            <person name="Formenti G."/>
            <person name="Chiara M."/>
            <person name="Poveda L."/>
            <person name="Francoijs K.-J."/>
            <person name="Bonisoli-Alquati A."/>
            <person name="Canova L."/>
            <person name="Gianfranceschi L."/>
            <person name="Horner D.S."/>
            <person name="Saino N."/>
        </authorList>
    </citation>
    <scope>NUCLEOTIDE SEQUENCE [LARGE SCALE GENOMIC DNA]</scope>
    <source>
        <strain evidence="12">Chelidonia</strain>
        <tissue evidence="12">Blood</tissue>
    </source>
</reference>